<feature type="transmembrane region" description="Helical" evidence="1">
    <location>
        <begin position="71"/>
        <end position="102"/>
    </location>
</feature>
<evidence type="ECO:0000313" key="3">
    <source>
        <dbReference type="Proteomes" id="UP000622890"/>
    </source>
</evidence>
<evidence type="ECO:0000313" key="2">
    <source>
        <dbReference type="EMBL" id="MBK4736707.1"/>
    </source>
</evidence>
<keyword evidence="3" id="KW-1185">Reference proteome</keyword>
<dbReference type="Proteomes" id="UP000622890">
    <property type="component" value="Unassembled WGS sequence"/>
</dbReference>
<dbReference type="AlphaFoldDB" id="A0A934W6X6"/>
<organism evidence="2 3">
    <name type="scientific">Noviherbaspirillum pedocola</name>
    <dbReference type="NCBI Taxonomy" id="2801341"/>
    <lineage>
        <taxon>Bacteria</taxon>
        <taxon>Pseudomonadati</taxon>
        <taxon>Pseudomonadota</taxon>
        <taxon>Betaproteobacteria</taxon>
        <taxon>Burkholderiales</taxon>
        <taxon>Oxalobacteraceae</taxon>
        <taxon>Noviherbaspirillum</taxon>
    </lineage>
</organism>
<keyword evidence="1" id="KW-0812">Transmembrane</keyword>
<gene>
    <name evidence="2" type="ORF">JJB74_18940</name>
</gene>
<name>A0A934W6X6_9BURK</name>
<reference evidence="2" key="1">
    <citation type="submission" date="2021-01" db="EMBL/GenBank/DDBJ databases">
        <title>Genome sequence of strain Noviherbaspirillum sp. DKR-6.</title>
        <authorList>
            <person name="Chaudhary D.K."/>
        </authorList>
    </citation>
    <scope>NUCLEOTIDE SEQUENCE</scope>
    <source>
        <strain evidence="2">DKR-6</strain>
    </source>
</reference>
<feature type="transmembrane region" description="Helical" evidence="1">
    <location>
        <begin position="281"/>
        <end position="302"/>
    </location>
</feature>
<evidence type="ECO:0000256" key="1">
    <source>
        <dbReference type="SAM" id="Phobius"/>
    </source>
</evidence>
<dbReference type="EMBL" id="JAEPBG010000008">
    <property type="protein sequence ID" value="MBK4736707.1"/>
    <property type="molecule type" value="Genomic_DNA"/>
</dbReference>
<keyword evidence="1" id="KW-1133">Transmembrane helix</keyword>
<feature type="transmembrane region" description="Helical" evidence="1">
    <location>
        <begin position="322"/>
        <end position="348"/>
    </location>
</feature>
<accession>A0A934W6X6</accession>
<keyword evidence="1" id="KW-0472">Membrane</keyword>
<sequence>MVATMRASSTKSRTKAILSRARGRARTYLWTAAFLLQEISIPSAGTADHSIRTLAPFLACASPLKLMAGLGFALAVLALHGFSMNANLLISLIVLCMPFLLLDTQRMRIDIDEFCGCAARLIFAACVIQSLLPGLSNRIFAPFLDGFMTYERMFARASAFSMEPSFAAEMLFALAMVHVFFARRLVCGTSACILGAMLLIRASTFFQQACVFAAIYAFLGMRRLIAGSGSRFDGTGPATGMLAALFAVAIILGGYSFLVYGTLDLSFIRDSLEKYGSWRTLSNYAAFLQAAPLSFFPYHSAAGWADAISYGLQLHGLDGSGWIVQPFSAIGVAMLDLGIIGALLWIALLFHAAHRRFARYALRTSQVTIVYTLLANAIFLAPKWQLSGFLAVGLIASTLDTRLSLSRSKA</sequence>
<feature type="transmembrane region" description="Helical" evidence="1">
    <location>
        <begin position="239"/>
        <end position="260"/>
    </location>
</feature>
<dbReference type="RefSeq" id="WP_200594391.1">
    <property type="nucleotide sequence ID" value="NZ_JAEPBG010000008.1"/>
</dbReference>
<comment type="caution">
    <text evidence="2">The sequence shown here is derived from an EMBL/GenBank/DDBJ whole genome shotgun (WGS) entry which is preliminary data.</text>
</comment>
<protein>
    <submittedName>
        <fullName evidence="2">Uncharacterized protein</fullName>
    </submittedName>
</protein>
<proteinExistence type="predicted"/>